<dbReference type="AlphaFoldDB" id="A0A101E4X2"/>
<dbReference type="InterPro" id="IPR010254">
    <property type="entry name" value="B12-dep_deHydtase_bsu"/>
</dbReference>
<dbReference type="SUPFAM" id="SSF52968">
    <property type="entry name" value="B12-dependent dehydatase associated subunit"/>
    <property type="match status" value="1"/>
</dbReference>
<dbReference type="Proteomes" id="UP000264445">
    <property type="component" value="Unassembled WGS sequence"/>
</dbReference>
<gene>
    <name evidence="1" type="ORF">DEA61_08490</name>
</gene>
<organism evidence="1 2">
    <name type="scientific">Caldanaerobacter subterraneus</name>
    <dbReference type="NCBI Taxonomy" id="911092"/>
    <lineage>
        <taxon>Bacteria</taxon>
        <taxon>Bacillati</taxon>
        <taxon>Bacillota</taxon>
        <taxon>Clostridia</taxon>
        <taxon>Thermoanaerobacterales</taxon>
        <taxon>Thermoanaerobacteraceae</taxon>
        <taxon>Caldanaerobacter</taxon>
    </lineage>
</organism>
<dbReference type="EMBL" id="DOLB01000126">
    <property type="protein sequence ID" value="HBT49840.1"/>
    <property type="molecule type" value="Genomic_DNA"/>
</dbReference>
<protein>
    <submittedName>
        <fullName evidence="1">Glycerol dehydratase</fullName>
    </submittedName>
</protein>
<dbReference type="Pfam" id="PF02288">
    <property type="entry name" value="Dehydratase_MU"/>
    <property type="match status" value="1"/>
</dbReference>
<reference evidence="1 2" key="1">
    <citation type="journal article" date="2018" name="Nat. Biotechnol.">
        <title>A standardized bacterial taxonomy based on genome phylogeny substantially revises the tree of life.</title>
        <authorList>
            <person name="Parks D.H."/>
            <person name="Chuvochina M."/>
            <person name="Waite D.W."/>
            <person name="Rinke C."/>
            <person name="Skarshewski A."/>
            <person name="Chaumeil P.A."/>
            <person name="Hugenholtz P."/>
        </authorList>
    </citation>
    <scope>NUCLEOTIDE SEQUENCE [LARGE SCALE GENOMIC DNA]</scope>
    <source>
        <strain evidence="1">UBA12544</strain>
    </source>
</reference>
<dbReference type="Gene3D" id="3.40.50.10150">
    <property type="entry name" value="B12-dependent dehydatase associated subunit"/>
    <property type="match status" value="1"/>
</dbReference>
<dbReference type="InterPro" id="IPR003208">
    <property type="entry name" value="Dehydtase/Dehydtase_re"/>
</dbReference>
<sequence>MREHEISRPAVFIYCDSVEGTKIFLNKICEGLEEEGVPFEIHQVEVSEESVEVLAQNASRNSNLGIGIGVLKTGECALLQKRLPFNFPIQRVRGEKYDPDLYRNIGINAARLAKNLPLVFI</sequence>
<accession>A0A101E4X2</accession>
<comment type="caution">
    <text evidence="1">The sequence shown here is derived from an EMBL/GenBank/DDBJ whole genome shotgun (WGS) entry which is preliminary data.</text>
</comment>
<evidence type="ECO:0000313" key="1">
    <source>
        <dbReference type="EMBL" id="HBT49840.1"/>
    </source>
</evidence>
<dbReference type="RefSeq" id="WP_278429300.1">
    <property type="nucleotide sequence ID" value="NZ_DOLB01000126.1"/>
</dbReference>
<evidence type="ECO:0000313" key="2">
    <source>
        <dbReference type="Proteomes" id="UP000264445"/>
    </source>
</evidence>
<name>A0A101E4X2_9THEO</name>
<proteinExistence type="predicted"/>